<organism evidence="8">
    <name type="scientific">marine metagenome</name>
    <dbReference type="NCBI Taxonomy" id="408172"/>
    <lineage>
        <taxon>unclassified sequences</taxon>
        <taxon>metagenomes</taxon>
        <taxon>ecological metagenomes</taxon>
    </lineage>
</organism>
<dbReference type="InterPro" id="IPR017941">
    <property type="entry name" value="Rieske_2Fe-2S"/>
</dbReference>
<dbReference type="PRINTS" id="PR00090">
    <property type="entry name" value="RNGDIOXGNASE"/>
</dbReference>
<evidence type="ECO:0000256" key="1">
    <source>
        <dbReference type="ARBA" id="ARBA00001962"/>
    </source>
</evidence>
<dbReference type="EMBL" id="UINC01026586">
    <property type="protein sequence ID" value="SVB04301.1"/>
    <property type="molecule type" value="Genomic_DNA"/>
</dbReference>
<comment type="cofactor">
    <cofactor evidence="1">
        <name>Fe cation</name>
        <dbReference type="ChEBI" id="CHEBI:24875"/>
    </cofactor>
</comment>
<proteinExistence type="predicted"/>
<dbReference type="CDD" id="cd03469">
    <property type="entry name" value="Rieske_RO_Alpha_N"/>
    <property type="match status" value="1"/>
</dbReference>
<dbReference type="InterPro" id="IPR001663">
    <property type="entry name" value="Rng_hydr_dOase-A"/>
</dbReference>
<keyword evidence="5" id="KW-0408">Iron</keyword>
<dbReference type="PROSITE" id="PS51296">
    <property type="entry name" value="RIESKE"/>
    <property type="match status" value="1"/>
</dbReference>
<evidence type="ECO:0000256" key="2">
    <source>
        <dbReference type="ARBA" id="ARBA00022714"/>
    </source>
</evidence>
<dbReference type="SUPFAM" id="SSF50022">
    <property type="entry name" value="ISP domain"/>
    <property type="match status" value="1"/>
</dbReference>
<reference evidence="8" key="1">
    <citation type="submission" date="2018-05" db="EMBL/GenBank/DDBJ databases">
        <authorList>
            <person name="Lanie J.A."/>
            <person name="Ng W.-L."/>
            <person name="Kazmierczak K.M."/>
            <person name="Andrzejewski T.M."/>
            <person name="Davidsen T.M."/>
            <person name="Wayne K.J."/>
            <person name="Tettelin H."/>
            <person name="Glass J.I."/>
            <person name="Rusch D."/>
            <person name="Podicherti R."/>
            <person name="Tsui H.-C.T."/>
            <person name="Winkler M.E."/>
        </authorList>
    </citation>
    <scope>NUCLEOTIDE SEQUENCE</scope>
</reference>
<sequence length="422" mass="48930">MMSEFLLDQKLVDRLVADMEYELDRKAPPENFPQFPDIPSARYTNEDFYDLEQKYLWNNSWLVAGRVEDIPDSGNYFLFEETGIPLIVVRGNDNKIRCFSNTCRHRGAPVVREKEGTIRRLQCQYHSWTYGIDNGELLAVPDERDFVDLCKEDRGLPEISCDTWGGWIWINVNPDASPLIDFLGKIPEEMEQYQCENLRLVGTDHREVNCNWKVAIEAFQEVYHFRFIHDRGGWTSLDSRGGTMGLLKHGNSRMVVPRSKQMVEKLEMESWKDFKIVKDPLGLENISTVHPIVHCTSYSFTIFPNFITPLAATGFPVMLFFPAGIDKTRIRIYHYAPDWGDGDPPEAWKQRIAEFAGVIDEDVWNLDAMQKAMESPTYDGTPLCYQERRIYNMQEVIDRVIGVERIPADMTVAQLLDKFIEE</sequence>
<evidence type="ECO:0000256" key="6">
    <source>
        <dbReference type="ARBA" id="ARBA00023014"/>
    </source>
</evidence>
<dbReference type="GO" id="GO:0051537">
    <property type="term" value="F:2 iron, 2 sulfur cluster binding"/>
    <property type="evidence" value="ECO:0007669"/>
    <property type="project" value="UniProtKB-KW"/>
</dbReference>
<dbReference type="Gene3D" id="2.102.10.10">
    <property type="entry name" value="Rieske [2Fe-2S] iron-sulphur domain"/>
    <property type="match status" value="1"/>
</dbReference>
<keyword evidence="4" id="KW-0560">Oxidoreductase</keyword>
<dbReference type="SUPFAM" id="SSF55961">
    <property type="entry name" value="Bet v1-like"/>
    <property type="match status" value="1"/>
</dbReference>
<dbReference type="PANTHER" id="PTHR43756">
    <property type="entry name" value="CHOLINE MONOOXYGENASE, CHLOROPLASTIC"/>
    <property type="match status" value="1"/>
</dbReference>
<evidence type="ECO:0000256" key="4">
    <source>
        <dbReference type="ARBA" id="ARBA00023002"/>
    </source>
</evidence>
<dbReference type="GO" id="GO:0016491">
    <property type="term" value="F:oxidoreductase activity"/>
    <property type="evidence" value="ECO:0007669"/>
    <property type="project" value="UniProtKB-KW"/>
</dbReference>
<dbReference type="InterPro" id="IPR036922">
    <property type="entry name" value="Rieske_2Fe-2S_sf"/>
</dbReference>
<dbReference type="Pfam" id="PF00355">
    <property type="entry name" value="Rieske"/>
    <property type="match status" value="1"/>
</dbReference>
<dbReference type="PANTHER" id="PTHR43756:SF5">
    <property type="entry name" value="CHOLINE MONOOXYGENASE, CHLOROPLASTIC"/>
    <property type="match status" value="1"/>
</dbReference>
<dbReference type="GO" id="GO:0005506">
    <property type="term" value="F:iron ion binding"/>
    <property type="evidence" value="ECO:0007669"/>
    <property type="project" value="InterPro"/>
</dbReference>
<evidence type="ECO:0000256" key="5">
    <source>
        <dbReference type="ARBA" id="ARBA00023004"/>
    </source>
</evidence>
<feature type="domain" description="Rieske" evidence="7">
    <location>
        <begin position="61"/>
        <end position="170"/>
    </location>
</feature>
<evidence type="ECO:0000256" key="3">
    <source>
        <dbReference type="ARBA" id="ARBA00022723"/>
    </source>
</evidence>
<dbReference type="CDD" id="cd00680">
    <property type="entry name" value="RHO_alpha_C"/>
    <property type="match status" value="1"/>
</dbReference>
<accession>A0A382ASN5</accession>
<name>A0A382ASN5_9ZZZZ</name>
<keyword evidence="2" id="KW-0001">2Fe-2S</keyword>
<keyword evidence="6" id="KW-0411">Iron-sulfur</keyword>
<dbReference type="InterPro" id="IPR015879">
    <property type="entry name" value="Ring_hydroxy_dOase_asu_C_dom"/>
</dbReference>
<keyword evidence="3" id="KW-0479">Metal-binding</keyword>
<evidence type="ECO:0000313" key="8">
    <source>
        <dbReference type="EMBL" id="SVB04301.1"/>
    </source>
</evidence>
<dbReference type="Gene3D" id="3.90.380.10">
    <property type="entry name" value="Naphthalene 1,2-dioxygenase Alpha Subunit, Chain A, domain 1"/>
    <property type="match status" value="1"/>
</dbReference>
<dbReference type="AlphaFoldDB" id="A0A382ASN5"/>
<dbReference type="Pfam" id="PF00848">
    <property type="entry name" value="Ring_hydroxyl_A"/>
    <property type="match status" value="1"/>
</dbReference>
<evidence type="ECO:0000259" key="7">
    <source>
        <dbReference type="PROSITE" id="PS51296"/>
    </source>
</evidence>
<protein>
    <recommendedName>
        <fullName evidence="7">Rieske domain-containing protein</fullName>
    </recommendedName>
</protein>
<gene>
    <name evidence="8" type="ORF">METZ01_LOCUS157155</name>
</gene>